<accession>A0A238XXX9</accession>
<comment type="similarity">
    <text evidence="1">Belongs to the OsmC/Ohr family.</text>
</comment>
<dbReference type="InterPro" id="IPR003718">
    <property type="entry name" value="OsmC/Ohr_fam"/>
</dbReference>
<dbReference type="Pfam" id="PF02566">
    <property type="entry name" value="OsmC"/>
    <property type="match status" value="1"/>
</dbReference>
<protein>
    <submittedName>
        <fullName evidence="2">Peroxiredoxin, Ohr subfamily</fullName>
    </submittedName>
</protein>
<name>A0A238XXX9_9PSEU</name>
<dbReference type="Gene3D" id="2.20.25.10">
    <property type="match status" value="1"/>
</dbReference>
<organism evidence="2 3">
    <name type="scientific">Haloechinothrix alba</name>
    <dbReference type="NCBI Taxonomy" id="664784"/>
    <lineage>
        <taxon>Bacteria</taxon>
        <taxon>Bacillati</taxon>
        <taxon>Actinomycetota</taxon>
        <taxon>Actinomycetes</taxon>
        <taxon>Pseudonocardiales</taxon>
        <taxon>Pseudonocardiaceae</taxon>
        <taxon>Haloechinothrix</taxon>
    </lineage>
</organism>
<evidence type="ECO:0000313" key="2">
    <source>
        <dbReference type="EMBL" id="SNR63550.1"/>
    </source>
</evidence>
<dbReference type="NCBIfam" id="TIGR03561">
    <property type="entry name" value="organ_hyd_perox"/>
    <property type="match status" value="1"/>
</dbReference>
<keyword evidence="3" id="KW-1185">Reference proteome</keyword>
<gene>
    <name evidence="2" type="ORF">SAMN06265360_112164</name>
</gene>
<dbReference type="InterPro" id="IPR015946">
    <property type="entry name" value="KH_dom-like_a/b"/>
</dbReference>
<dbReference type="RefSeq" id="WP_089301943.1">
    <property type="nucleotide sequence ID" value="NZ_FZNW01000012.1"/>
</dbReference>
<dbReference type="SUPFAM" id="SSF82784">
    <property type="entry name" value="OsmC-like"/>
    <property type="match status" value="1"/>
</dbReference>
<reference evidence="2 3" key="1">
    <citation type="submission" date="2017-06" db="EMBL/GenBank/DDBJ databases">
        <authorList>
            <person name="Kim H.J."/>
            <person name="Triplett B.A."/>
        </authorList>
    </citation>
    <scope>NUCLEOTIDE SEQUENCE [LARGE SCALE GENOMIC DNA]</scope>
    <source>
        <strain evidence="2 3">DSM 45207</strain>
    </source>
</reference>
<dbReference type="InterPro" id="IPR019953">
    <property type="entry name" value="OHR"/>
</dbReference>
<dbReference type="PANTHER" id="PTHR33797">
    <property type="entry name" value="ORGANIC HYDROPEROXIDE RESISTANCE PROTEIN-LIKE"/>
    <property type="match status" value="1"/>
</dbReference>
<dbReference type="PANTHER" id="PTHR33797:SF2">
    <property type="entry name" value="ORGANIC HYDROPEROXIDE RESISTANCE PROTEIN-LIKE"/>
    <property type="match status" value="1"/>
</dbReference>
<sequence>MDALYTAEATARGDGRNGEVVTSDGLIDETLAVPAELGGPGGQSINPEQLFAAGHAVSFHGALRRLADEAGVELPETAVTAQVDIGADVTDTYTLVVRLTAALPGLEEGRANELVAQAHKACPYSRATEGNIEVEVSAST</sequence>
<evidence type="ECO:0000256" key="1">
    <source>
        <dbReference type="ARBA" id="ARBA00007378"/>
    </source>
</evidence>
<dbReference type="Proteomes" id="UP000198348">
    <property type="component" value="Unassembled WGS sequence"/>
</dbReference>
<dbReference type="Gene3D" id="3.30.300.20">
    <property type="match status" value="1"/>
</dbReference>
<dbReference type="OrthoDB" id="9797508at2"/>
<evidence type="ECO:0000313" key="3">
    <source>
        <dbReference type="Proteomes" id="UP000198348"/>
    </source>
</evidence>
<dbReference type="EMBL" id="FZNW01000012">
    <property type="protein sequence ID" value="SNR63550.1"/>
    <property type="molecule type" value="Genomic_DNA"/>
</dbReference>
<dbReference type="InterPro" id="IPR036102">
    <property type="entry name" value="OsmC/Ohrsf"/>
</dbReference>
<proteinExistence type="inferred from homology"/>
<dbReference type="GO" id="GO:0006979">
    <property type="term" value="P:response to oxidative stress"/>
    <property type="evidence" value="ECO:0007669"/>
    <property type="project" value="InterPro"/>
</dbReference>
<dbReference type="AlphaFoldDB" id="A0A238XXX9"/>